<evidence type="ECO:0000313" key="2">
    <source>
        <dbReference type="Proteomes" id="UP000054047"/>
    </source>
</evidence>
<sequence>MTDEMREARLCRFGHVRVEKDRRNFERPRLELQDSPSSATEFDRAAEPLVNDEEFPLHSKTVIAIIGI</sequence>
<proteinExistence type="predicted"/>
<reference evidence="1 2" key="1">
    <citation type="submission" date="2013-12" db="EMBL/GenBank/DDBJ databases">
        <title>Draft genome of the parsitic nematode Ancylostoma duodenale.</title>
        <authorList>
            <person name="Mitreva M."/>
        </authorList>
    </citation>
    <scope>NUCLEOTIDE SEQUENCE [LARGE SCALE GENOMIC DNA]</scope>
    <source>
        <strain evidence="1 2">Zhejiang</strain>
    </source>
</reference>
<protein>
    <submittedName>
        <fullName evidence="1">Uncharacterized protein</fullName>
    </submittedName>
</protein>
<evidence type="ECO:0000313" key="1">
    <source>
        <dbReference type="EMBL" id="KIH69550.1"/>
    </source>
</evidence>
<accession>A0A0C2H6P7</accession>
<organism evidence="1 2">
    <name type="scientific">Ancylostoma duodenale</name>
    <dbReference type="NCBI Taxonomy" id="51022"/>
    <lineage>
        <taxon>Eukaryota</taxon>
        <taxon>Metazoa</taxon>
        <taxon>Ecdysozoa</taxon>
        <taxon>Nematoda</taxon>
        <taxon>Chromadorea</taxon>
        <taxon>Rhabditida</taxon>
        <taxon>Rhabditina</taxon>
        <taxon>Rhabditomorpha</taxon>
        <taxon>Strongyloidea</taxon>
        <taxon>Ancylostomatidae</taxon>
        <taxon>Ancylostomatinae</taxon>
        <taxon>Ancylostoma</taxon>
    </lineage>
</organism>
<dbReference type="Proteomes" id="UP000054047">
    <property type="component" value="Unassembled WGS sequence"/>
</dbReference>
<name>A0A0C2H6P7_9BILA</name>
<keyword evidence="2" id="KW-1185">Reference proteome</keyword>
<gene>
    <name evidence="1" type="ORF">ANCDUO_00096</name>
</gene>
<dbReference type="AlphaFoldDB" id="A0A0C2H6P7"/>
<dbReference type="EMBL" id="KN726140">
    <property type="protein sequence ID" value="KIH69550.1"/>
    <property type="molecule type" value="Genomic_DNA"/>
</dbReference>